<evidence type="ECO:0000313" key="2">
    <source>
        <dbReference type="Proteomes" id="UP000717624"/>
    </source>
</evidence>
<reference evidence="1" key="1">
    <citation type="submission" date="2021-01" db="EMBL/GenBank/DDBJ databases">
        <title>Genomic Encyclopedia of Type Strains, Phase IV (KMG-IV): sequencing the most valuable type-strain genomes for metagenomic binning, comparative biology and taxonomic classification.</title>
        <authorList>
            <person name="Goeker M."/>
        </authorList>
    </citation>
    <scope>NUCLEOTIDE SEQUENCE</scope>
    <source>
        <strain evidence="1">DSM 25523</strain>
    </source>
</reference>
<proteinExistence type="predicted"/>
<name>A0A938XUV6_9BACL</name>
<dbReference type="AlphaFoldDB" id="A0A938XUV6"/>
<accession>A0A938XUV6</accession>
<dbReference type="Proteomes" id="UP000717624">
    <property type="component" value="Unassembled WGS sequence"/>
</dbReference>
<dbReference type="RefSeq" id="WP_204518648.1">
    <property type="nucleotide sequence ID" value="NZ_BAABIN010000005.1"/>
</dbReference>
<protein>
    <submittedName>
        <fullName evidence="1">Uncharacterized protein</fullName>
    </submittedName>
</protein>
<organism evidence="1 2">
    <name type="scientific">Brevibacillus fulvus</name>
    <dbReference type="NCBI Taxonomy" id="1125967"/>
    <lineage>
        <taxon>Bacteria</taxon>
        <taxon>Bacillati</taxon>
        <taxon>Bacillota</taxon>
        <taxon>Bacilli</taxon>
        <taxon>Bacillales</taxon>
        <taxon>Paenibacillaceae</taxon>
        <taxon>Brevibacillus</taxon>
    </lineage>
</organism>
<evidence type="ECO:0000313" key="1">
    <source>
        <dbReference type="EMBL" id="MBM7590903.1"/>
    </source>
</evidence>
<dbReference type="EMBL" id="JAFBEB010000008">
    <property type="protein sequence ID" value="MBM7590903.1"/>
    <property type="molecule type" value="Genomic_DNA"/>
</dbReference>
<sequence length="65" mass="7586">MNKSFYYLIPWSRQKDIKRKLMGLRVPFTFETADGECAVVFPDLPVRQYAEVRKLFNGDGAPYPN</sequence>
<gene>
    <name evidence="1" type="ORF">JOD01_002515</name>
</gene>
<comment type="caution">
    <text evidence="1">The sequence shown here is derived from an EMBL/GenBank/DDBJ whole genome shotgun (WGS) entry which is preliminary data.</text>
</comment>
<keyword evidence="2" id="KW-1185">Reference proteome</keyword>